<evidence type="ECO:0000256" key="1">
    <source>
        <dbReference type="SAM" id="SignalP"/>
    </source>
</evidence>
<feature type="chain" id="PRO_5039297395" evidence="1">
    <location>
        <begin position="29"/>
        <end position="162"/>
    </location>
</feature>
<gene>
    <name evidence="2" type="ORF">EOT10_03145</name>
</gene>
<reference evidence="2 3" key="1">
    <citation type="submission" date="2019-01" db="EMBL/GenBank/DDBJ databases">
        <title>Genome sequences of Streptomyces and Rhizobium isolates collected from root and soil.</title>
        <authorList>
            <person name="Chhettri S."/>
            <person name="Sevigny J.L."/>
            <person name="Sen A."/>
            <person name="Ennis N."/>
            <person name="Tisa L."/>
        </authorList>
    </citation>
    <scope>NUCLEOTIDE SEQUENCE [LARGE SCALE GENOMIC DNA]</scope>
    <source>
        <strain evidence="2 3">San01</strain>
    </source>
</reference>
<proteinExistence type="predicted"/>
<dbReference type="RefSeq" id="WP_127826457.1">
    <property type="nucleotide sequence ID" value="NZ_RZYA01000001.1"/>
</dbReference>
<evidence type="ECO:0000313" key="2">
    <source>
        <dbReference type="EMBL" id="RVU28871.1"/>
    </source>
</evidence>
<evidence type="ECO:0000313" key="3">
    <source>
        <dbReference type="Proteomes" id="UP000283128"/>
    </source>
</evidence>
<feature type="signal peptide" evidence="1">
    <location>
        <begin position="1"/>
        <end position="28"/>
    </location>
</feature>
<keyword evidence="1" id="KW-0732">Signal</keyword>
<name>A0A437Q322_9ACTN</name>
<keyword evidence="3" id="KW-1185">Reference proteome</keyword>
<dbReference type="Proteomes" id="UP000283128">
    <property type="component" value="Unassembled WGS sequence"/>
</dbReference>
<protein>
    <submittedName>
        <fullName evidence="2">Uncharacterized protein</fullName>
    </submittedName>
</protein>
<accession>A0A437Q322</accession>
<dbReference type="OrthoDB" id="4228293at2"/>
<dbReference type="EMBL" id="RZYA01000001">
    <property type="protein sequence ID" value="RVU28871.1"/>
    <property type="molecule type" value="Genomic_DNA"/>
</dbReference>
<dbReference type="AlphaFoldDB" id="A0A437Q322"/>
<comment type="caution">
    <text evidence="2">The sequence shown here is derived from an EMBL/GenBank/DDBJ whole genome shotgun (WGS) entry which is preliminary data.</text>
</comment>
<sequence length="162" mass="16691">MRGHLTRATAKLFLLVALLGLVTPTATAAAQPAQVARTRTVVLALNGTFSAPAEEPIHITGRIRVTAVSQGTPGGGGTLRVISSLDNTTGIGQISGRTYRFVGADVTTRALPSDPITPVIIRPRFLRILPGDPILPTDPIRVAVKVAGDGAISSISADIGPT</sequence>
<organism evidence="2 3">
    <name type="scientific">Streptomyces antnestii</name>
    <dbReference type="NCBI Taxonomy" id="2494256"/>
    <lineage>
        <taxon>Bacteria</taxon>
        <taxon>Bacillati</taxon>
        <taxon>Actinomycetota</taxon>
        <taxon>Actinomycetes</taxon>
        <taxon>Kitasatosporales</taxon>
        <taxon>Streptomycetaceae</taxon>
        <taxon>Streptomyces</taxon>
    </lineage>
</organism>